<sequence>MNGTRDPRGQTRRRQFVRSCRQRSSAGTSRPSCAGQLARLDCTAGCRDALGQRLPLVRVTAPAPGPVGVTFARIALGALVLALMVTASCSGVRQRRTWRAIGSQLPAIFLLAALNAAIPLTLVATAIVGLNASLAAVLNATTPMVTLAVAAVWLREPVTARQLLGVAAGVVGVAVLVGGASLELDGTTTLAVAASLLAALCYALGGVYTRTRFADASPTTIALGQQLGATLLLLPVALAAPPPGPYTPALAGILVVLGVGSMALAYVLYFWVIRTAGPVAASAVTLLIPLVGSAIGVGWLGEPLSFSLVAGLVVILTSVLALSVPSNSRRKRPITR</sequence>
<accession>A0ABZ1B6R8</accession>
<comment type="subcellular location">
    <subcellularLocation>
        <location evidence="1">Membrane</location>
        <topology evidence="1">Multi-pass membrane protein</topology>
    </subcellularLocation>
</comment>
<dbReference type="InterPro" id="IPR037185">
    <property type="entry name" value="EmrE-like"/>
</dbReference>
<feature type="domain" description="EamA" evidence="8">
    <location>
        <begin position="191"/>
        <end position="323"/>
    </location>
</feature>
<dbReference type="Pfam" id="PF00892">
    <property type="entry name" value="EamA"/>
    <property type="match status" value="2"/>
</dbReference>
<evidence type="ECO:0000256" key="4">
    <source>
        <dbReference type="ARBA" id="ARBA00022989"/>
    </source>
</evidence>
<reference evidence="9 10" key="1">
    <citation type="submission" date="2023-12" db="EMBL/GenBank/DDBJ databases">
        <title>Blastococcus brunescens sp. nov., an actonobacterium isolated from sandstone collected in sahara desert.</title>
        <authorList>
            <person name="Gtari M."/>
            <person name="Ghodhbane F."/>
        </authorList>
    </citation>
    <scope>NUCLEOTIDE SEQUENCE [LARGE SCALE GENOMIC DNA]</scope>
    <source>
        <strain evidence="9 10">BMG 8361</strain>
    </source>
</reference>
<evidence type="ECO:0000256" key="5">
    <source>
        <dbReference type="ARBA" id="ARBA00023136"/>
    </source>
</evidence>
<feature type="transmembrane region" description="Helical" evidence="7">
    <location>
        <begin position="220"/>
        <end position="240"/>
    </location>
</feature>
<feature type="transmembrane region" description="Helical" evidence="7">
    <location>
        <begin position="105"/>
        <end position="128"/>
    </location>
</feature>
<feature type="region of interest" description="Disordered" evidence="6">
    <location>
        <begin position="1"/>
        <end position="31"/>
    </location>
</feature>
<feature type="transmembrane region" description="Helical" evidence="7">
    <location>
        <begin position="134"/>
        <end position="154"/>
    </location>
</feature>
<proteinExistence type="inferred from homology"/>
<keyword evidence="4 7" id="KW-1133">Transmembrane helix</keyword>
<dbReference type="Proteomes" id="UP001324287">
    <property type="component" value="Chromosome"/>
</dbReference>
<evidence type="ECO:0000313" key="10">
    <source>
        <dbReference type="Proteomes" id="UP001324287"/>
    </source>
</evidence>
<evidence type="ECO:0000313" key="9">
    <source>
        <dbReference type="EMBL" id="WRL66507.1"/>
    </source>
</evidence>
<keyword evidence="3 7" id="KW-0812">Transmembrane</keyword>
<keyword evidence="10" id="KW-1185">Reference proteome</keyword>
<evidence type="ECO:0000256" key="1">
    <source>
        <dbReference type="ARBA" id="ARBA00004141"/>
    </source>
</evidence>
<dbReference type="InterPro" id="IPR000620">
    <property type="entry name" value="EamA_dom"/>
</dbReference>
<feature type="transmembrane region" description="Helical" evidence="7">
    <location>
        <begin position="306"/>
        <end position="324"/>
    </location>
</feature>
<feature type="transmembrane region" description="Helical" evidence="7">
    <location>
        <begin position="246"/>
        <end position="272"/>
    </location>
</feature>
<feature type="transmembrane region" description="Helical" evidence="7">
    <location>
        <begin position="163"/>
        <end position="182"/>
    </location>
</feature>
<name>A0ABZ1B6R8_9ACTN</name>
<evidence type="ECO:0000256" key="2">
    <source>
        <dbReference type="ARBA" id="ARBA00007362"/>
    </source>
</evidence>
<evidence type="ECO:0000256" key="3">
    <source>
        <dbReference type="ARBA" id="ARBA00022692"/>
    </source>
</evidence>
<evidence type="ECO:0000259" key="8">
    <source>
        <dbReference type="Pfam" id="PF00892"/>
    </source>
</evidence>
<dbReference type="InterPro" id="IPR050638">
    <property type="entry name" value="AA-Vitamin_Transporters"/>
</dbReference>
<dbReference type="PANTHER" id="PTHR32322">
    <property type="entry name" value="INNER MEMBRANE TRANSPORTER"/>
    <property type="match status" value="1"/>
</dbReference>
<keyword evidence="5 7" id="KW-0472">Membrane</keyword>
<dbReference type="PANTHER" id="PTHR32322:SF9">
    <property type="entry name" value="AMINO-ACID METABOLITE EFFLUX PUMP-RELATED"/>
    <property type="match status" value="1"/>
</dbReference>
<protein>
    <submittedName>
        <fullName evidence="9">DMT family transporter</fullName>
    </submittedName>
</protein>
<comment type="similarity">
    <text evidence="2">Belongs to the EamA transporter family.</text>
</comment>
<dbReference type="RefSeq" id="WP_324277819.1">
    <property type="nucleotide sequence ID" value="NZ_CP141261.1"/>
</dbReference>
<feature type="transmembrane region" description="Helical" evidence="7">
    <location>
        <begin position="279"/>
        <end position="300"/>
    </location>
</feature>
<dbReference type="SUPFAM" id="SSF103481">
    <property type="entry name" value="Multidrug resistance efflux transporter EmrE"/>
    <property type="match status" value="2"/>
</dbReference>
<feature type="transmembrane region" description="Helical" evidence="7">
    <location>
        <begin position="188"/>
        <end position="208"/>
    </location>
</feature>
<gene>
    <name evidence="9" type="ORF">U6N30_14480</name>
</gene>
<organism evidence="9 10">
    <name type="scientific">Blastococcus brunescens</name>
    <dbReference type="NCBI Taxonomy" id="1564165"/>
    <lineage>
        <taxon>Bacteria</taxon>
        <taxon>Bacillati</taxon>
        <taxon>Actinomycetota</taxon>
        <taxon>Actinomycetes</taxon>
        <taxon>Geodermatophilales</taxon>
        <taxon>Geodermatophilaceae</taxon>
        <taxon>Blastococcus</taxon>
    </lineage>
</organism>
<feature type="domain" description="EamA" evidence="8">
    <location>
        <begin position="66"/>
        <end position="177"/>
    </location>
</feature>
<evidence type="ECO:0000256" key="6">
    <source>
        <dbReference type="SAM" id="MobiDB-lite"/>
    </source>
</evidence>
<dbReference type="EMBL" id="CP141261">
    <property type="protein sequence ID" value="WRL66507.1"/>
    <property type="molecule type" value="Genomic_DNA"/>
</dbReference>
<feature type="transmembrane region" description="Helical" evidence="7">
    <location>
        <begin position="71"/>
        <end position="93"/>
    </location>
</feature>
<evidence type="ECO:0000256" key="7">
    <source>
        <dbReference type="SAM" id="Phobius"/>
    </source>
</evidence>